<proteinExistence type="predicted"/>
<dbReference type="Proteomes" id="UP001057474">
    <property type="component" value="Chromosome"/>
</dbReference>
<keyword evidence="3" id="KW-1185">Reference proteome</keyword>
<sequence length="398" mass="45126">MEHFLKKLVSLGPKISFLDRGGYGQRLFDVIQKLIRYINSMNRLFLFSVVIPVLLSMIYFGVIASDIYVVQSQFVIRDSQHKAMNSLDSMLSHSGLMGSPNNNFIIQNYILSGDALRFLEGQLNIETHYSNKAIDRFNRFGGLTWDISFESLLEYYKKHIGVTIDSASSISTLTVRAFSAEKAYEINQALLQKSEALVNQINKRARQDMLHFAMTEVANAEQKAKKTALALLAYRQKKQVFDPVKQTTLELQRVSKLEDELILKQEQLRQMDTLTPKNPQLPVLRQKVASLKNNIKIQKGQIAGTQSSLSNKALGYEHLKLENTFAQKQLAAALSSLEQARIDAARKQIYLERIENPFTPESAIEPKRILDICSTLLLSLVVWGVLSMFIAGVKEHQD</sequence>
<dbReference type="RefSeq" id="WP_252580079.1">
    <property type="nucleotide sequence ID" value="NZ_CP071527.1"/>
</dbReference>
<keyword evidence="1" id="KW-1133">Transmembrane helix</keyword>
<dbReference type="EMBL" id="CP071527">
    <property type="protein sequence ID" value="USQ13756.1"/>
    <property type="molecule type" value="Genomic_DNA"/>
</dbReference>
<reference evidence="2" key="1">
    <citation type="submission" date="2021-03" db="EMBL/GenBank/DDBJ databases">
        <title>Legionella lytica PCM 2298.</title>
        <authorList>
            <person name="Koper P."/>
        </authorList>
    </citation>
    <scope>NUCLEOTIDE SEQUENCE</scope>
    <source>
        <strain evidence="2">PCM 2298</strain>
    </source>
</reference>
<dbReference type="PANTHER" id="PTHR32309:SF13">
    <property type="entry name" value="FERRIC ENTEROBACTIN TRANSPORT PROTEIN FEPE"/>
    <property type="match status" value="1"/>
</dbReference>
<evidence type="ECO:0000313" key="3">
    <source>
        <dbReference type="Proteomes" id="UP001057474"/>
    </source>
</evidence>
<feature type="transmembrane region" description="Helical" evidence="1">
    <location>
        <begin position="44"/>
        <end position="64"/>
    </location>
</feature>
<gene>
    <name evidence="2" type="ORF">J2N86_13950</name>
</gene>
<evidence type="ECO:0000313" key="2">
    <source>
        <dbReference type="EMBL" id="USQ13756.1"/>
    </source>
</evidence>
<name>A0ABY4Y8C7_9GAMM</name>
<accession>A0ABY4Y8C7</accession>
<keyword evidence="1" id="KW-0812">Transmembrane</keyword>
<dbReference type="PANTHER" id="PTHR32309">
    <property type="entry name" value="TYROSINE-PROTEIN KINASE"/>
    <property type="match status" value="1"/>
</dbReference>
<dbReference type="InterPro" id="IPR050445">
    <property type="entry name" value="Bact_polysacc_biosynth/exp"/>
</dbReference>
<keyword evidence="1" id="KW-0472">Membrane</keyword>
<evidence type="ECO:0000256" key="1">
    <source>
        <dbReference type="SAM" id="Phobius"/>
    </source>
</evidence>
<organism evidence="2 3">
    <name type="scientific">Legionella lytica</name>
    <dbReference type="NCBI Taxonomy" id="96232"/>
    <lineage>
        <taxon>Bacteria</taxon>
        <taxon>Pseudomonadati</taxon>
        <taxon>Pseudomonadota</taxon>
        <taxon>Gammaproteobacteria</taxon>
        <taxon>Legionellales</taxon>
        <taxon>Legionellaceae</taxon>
        <taxon>Legionella</taxon>
    </lineage>
</organism>
<protein>
    <submittedName>
        <fullName evidence="2">Capsule biosynthesis protein</fullName>
    </submittedName>
</protein>